<evidence type="ECO:0000256" key="3">
    <source>
        <dbReference type="ARBA" id="ARBA00022679"/>
    </source>
</evidence>
<evidence type="ECO:0000256" key="7">
    <source>
        <dbReference type="ARBA" id="ARBA00022840"/>
    </source>
</evidence>
<dbReference type="InterPro" id="IPR018095">
    <property type="entry name" value="Thymidylate_kin_CS"/>
</dbReference>
<dbReference type="Pfam" id="PF02223">
    <property type="entry name" value="Thymidylate_kin"/>
    <property type="match status" value="1"/>
</dbReference>
<dbReference type="InterPro" id="IPR027417">
    <property type="entry name" value="P-loop_NTPase"/>
</dbReference>
<dbReference type="GO" id="GO:0005829">
    <property type="term" value="C:cytosol"/>
    <property type="evidence" value="ECO:0007669"/>
    <property type="project" value="TreeGrafter"/>
</dbReference>
<dbReference type="GO" id="GO:0004798">
    <property type="term" value="F:dTMP kinase activity"/>
    <property type="evidence" value="ECO:0007669"/>
    <property type="project" value="UniProtKB-EC"/>
</dbReference>
<dbReference type="PANTHER" id="PTHR10344:SF4">
    <property type="entry name" value="UMP-CMP KINASE 2, MITOCHONDRIAL"/>
    <property type="match status" value="1"/>
</dbReference>
<keyword evidence="6" id="KW-0418">Kinase</keyword>
<dbReference type="SUPFAM" id="SSF52540">
    <property type="entry name" value="P-loop containing nucleoside triphosphate hydrolases"/>
    <property type="match status" value="1"/>
</dbReference>
<protein>
    <recommendedName>
        <fullName evidence="2">dTMP kinase</fullName>
        <ecNumber evidence="2">2.7.4.9</ecNumber>
    </recommendedName>
</protein>
<keyword evidence="7" id="KW-0067">ATP-binding</keyword>
<evidence type="ECO:0000313" key="10">
    <source>
        <dbReference type="EMBL" id="SVB85656.1"/>
    </source>
</evidence>
<dbReference type="InterPro" id="IPR039430">
    <property type="entry name" value="Thymidylate_kin-like_dom"/>
</dbReference>
<dbReference type="GO" id="GO:0006227">
    <property type="term" value="P:dUDP biosynthetic process"/>
    <property type="evidence" value="ECO:0007669"/>
    <property type="project" value="TreeGrafter"/>
</dbReference>
<dbReference type="EC" id="2.7.4.9" evidence="2"/>
<dbReference type="PANTHER" id="PTHR10344">
    <property type="entry name" value="THYMIDYLATE KINASE"/>
    <property type="match status" value="1"/>
</dbReference>
<comment type="catalytic activity">
    <reaction evidence="8">
        <text>dTMP + ATP = dTDP + ADP</text>
        <dbReference type="Rhea" id="RHEA:13517"/>
        <dbReference type="ChEBI" id="CHEBI:30616"/>
        <dbReference type="ChEBI" id="CHEBI:58369"/>
        <dbReference type="ChEBI" id="CHEBI:63528"/>
        <dbReference type="ChEBI" id="CHEBI:456216"/>
        <dbReference type="EC" id="2.7.4.9"/>
    </reaction>
</comment>
<keyword evidence="4" id="KW-0545">Nucleotide biosynthesis</keyword>
<evidence type="ECO:0000256" key="6">
    <source>
        <dbReference type="ARBA" id="ARBA00022777"/>
    </source>
</evidence>
<dbReference type="EMBL" id="UINC01060785">
    <property type="protein sequence ID" value="SVB85656.1"/>
    <property type="molecule type" value="Genomic_DNA"/>
</dbReference>
<dbReference type="GO" id="GO:0005524">
    <property type="term" value="F:ATP binding"/>
    <property type="evidence" value="ECO:0007669"/>
    <property type="project" value="UniProtKB-KW"/>
</dbReference>
<sequence>MLADRKDHVENLILPKLNDGNWIVSDRFMDSTIAYQGGGRGLDIKKIELISNLLKFPEPNCTILFDLPVEEGLKRVSERGDLDRFEKESIDFHKRVRKAYLNLAKINPQRIKVIDSSASKKTVEKEVCIIINELINGY</sequence>
<evidence type="ECO:0000256" key="5">
    <source>
        <dbReference type="ARBA" id="ARBA00022741"/>
    </source>
</evidence>
<dbReference type="PROSITE" id="PS01331">
    <property type="entry name" value="THYMIDYLATE_KINASE"/>
    <property type="match status" value="1"/>
</dbReference>
<feature type="domain" description="Thymidylate kinase-like" evidence="9">
    <location>
        <begin position="2"/>
        <end position="127"/>
    </location>
</feature>
<dbReference type="CDD" id="cd01672">
    <property type="entry name" value="TMPK"/>
    <property type="match status" value="1"/>
</dbReference>
<proteinExistence type="inferred from homology"/>
<dbReference type="NCBIfam" id="TIGR00041">
    <property type="entry name" value="DTMP_kinase"/>
    <property type="match status" value="1"/>
</dbReference>
<evidence type="ECO:0000256" key="8">
    <source>
        <dbReference type="ARBA" id="ARBA00048743"/>
    </source>
</evidence>
<evidence type="ECO:0000256" key="4">
    <source>
        <dbReference type="ARBA" id="ARBA00022727"/>
    </source>
</evidence>
<dbReference type="GO" id="GO:0006235">
    <property type="term" value="P:dTTP biosynthetic process"/>
    <property type="evidence" value="ECO:0007669"/>
    <property type="project" value="TreeGrafter"/>
</dbReference>
<evidence type="ECO:0000259" key="9">
    <source>
        <dbReference type="Pfam" id="PF02223"/>
    </source>
</evidence>
<evidence type="ECO:0000256" key="2">
    <source>
        <dbReference type="ARBA" id="ARBA00012980"/>
    </source>
</evidence>
<keyword evidence="3" id="KW-0808">Transferase</keyword>
<dbReference type="InterPro" id="IPR018094">
    <property type="entry name" value="Thymidylate_kinase"/>
</dbReference>
<accession>A0A382HEE9</accession>
<name>A0A382HEE9_9ZZZZ</name>
<evidence type="ECO:0000256" key="1">
    <source>
        <dbReference type="ARBA" id="ARBA00009776"/>
    </source>
</evidence>
<dbReference type="GO" id="GO:0006233">
    <property type="term" value="P:dTDP biosynthetic process"/>
    <property type="evidence" value="ECO:0007669"/>
    <property type="project" value="InterPro"/>
</dbReference>
<comment type="similarity">
    <text evidence="1">Belongs to the thymidylate kinase family.</text>
</comment>
<dbReference type="AlphaFoldDB" id="A0A382HEE9"/>
<organism evidence="10">
    <name type="scientific">marine metagenome</name>
    <dbReference type="NCBI Taxonomy" id="408172"/>
    <lineage>
        <taxon>unclassified sequences</taxon>
        <taxon>metagenomes</taxon>
        <taxon>ecological metagenomes</taxon>
    </lineage>
</organism>
<gene>
    <name evidence="10" type="ORF">METZ01_LOCUS238510</name>
</gene>
<keyword evidence="5" id="KW-0547">Nucleotide-binding</keyword>
<dbReference type="Gene3D" id="3.40.50.300">
    <property type="entry name" value="P-loop containing nucleotide triphosphate hydrolases"/>
    <property type="match status" value="1"/>
</dbReference>
<reference evidence="10" key="1">
    <citation type="submission" date="2018-05" db="EMBL/GenBank/DDBJ databases">
        <authorList>
            <person name="Lanie J.A."/>
            <person name="Ng W.-L."/>
            <person name="Kazmierczak K.M."/>
            <person name="Andrzejewski T.M."/>
            <person name="Davidsen T.M."/>
            <person name="Wayne K.J."/>
            <person name="Tettelin H."/>
            <person name="Glass J.I."/>
            <person name="Rusch D."/>
            <person name="Podicherti R."/>
            <person name="Tsui H.-C.T."/>
            <person name="Winkler M.E."/>
        </authorList>
    </citation>
    <scope>NUCLEOTIDE SEQUENCE</scope>
</reference>